<keyword evidence="1" id="KW-0808">Transferase</keyword>
<comment type="caution">
    <text evidence="1">The sequence shown here is derived from an EMBL/GenBank/DDBJ whole genome shotgun (WGS) entry which is preliminary data.</text>
</comment>
<dbReference type="AlphaFoldDB" id="A0A2C6DIQ8"/>
<dbReference type="RefSeq" id="WP_051323370.1">
    <property type="nucleotide sequence ID" value="NZ_PDDX01000001.1"/>
</dbReference>
<proteinExistence type="predicted"/>
<dbReference type="STRING" id="1111728.GCA_000427805_02940"/>
<reference evidence="2" key="1">
    <citation type="submission" date="2017-09" db="EMBL/GenBank/DDBJ databases">
        <title>FDA dAtabase for Regulatory Grade micrObial Sequences (FDA-ARGOS): Supporting development and validation of Infectious Disease Dx tests.</title>
        <authorList>
            <person name="Minogue T."/>
            <person name="Wolcott M."/>
            <person name="Wasieloski L."/>
            <person name="Aguilar W."/>
            <person name="Moore D."/>
            <person name="Tallon L."/>
            <person name="Sadzewicz L."/>
            <person name="Ott S."/>
            <person name="Zhao X."/>
            <person name="Nagaraj S."/>
            <person name="Vavikolanu K."/>
            <person name="Aluvathingal J."/>
            <person name="Nadendla S."/>
            <person name="Sichtig H."/>
        </authorList>
    </citation>
    <scope>NUCLEOTIDE SEQUENCE [LARGE SCALE GENOMIC DNA]</scope>
    <source>
        <strain evidence="2">FDAARGOS_387</strain>
    </source>
</reference>
<dbReference type="Pfam" id="PF05035">
    <property type="entry name" value="DGOK"/>
    <property type="match status" value="1"/>
</dbReference>
<keyword evidence="1" id="KW-0418">Kinase</keyword>
<gene>
    <name evidence="1" type="ORF">CRN84_04560</name>
</gene>
<dbReference type="OrthoDB" id="256574at2"/>
<dbReference type="InterPro" id="IPR042257">
    <property type="entry name" value="DGOK_C"/>
</dbReference>
<evidence type="ECO:0000313" key="1">
    <source>
        <dbReference type="EMBL" id="PHI28644.1"/>
    </source>
</evidence>
<dbReference type="InterPro" id="IPR042258">
    <property type="entry name" value="DGOK_N"/>
</dbReference>
<dbReference type="GO" id="GO:0008671">
    <property type="term" value="F:2-dehydro-3-deoxygalactonokinase activity"/>
    <property type="evidence" value="ECO:0007669"/>
    <property type="project" value="InterPro"/>
</dbReference>
<organism evidence="1 2">
    <name type="scientific">Budvicia aquatica</name>
    <dbReference type="NCBI Taxonomy" id="82979"/>
    <lineage>
        <taxon>Bacteria</taxon>
        <taxon>Pseudomonadati</taxon>
        <taxon>Pseudomonadota</taxon>
        <taxon>Gammaproteobacteria</taxon>
        <taxon>Enterobacterales</taxon>
        <taxon>Budviciaceae</taxon>
        <taxon>Budvicia</taxon>
    </lineage>
</organism>
<sequence length="343" mass="37010">MFIVTIDSGTTNTRVRVCKGNTVIAEASGAVGVRDTAITGSQCVLVQGVRDVLCQALSQANVNVECDEMQILASGMITSNMGLCEISHISAPVNRDDLAYGAVQKVLPEIIDHPIWFIPGVKNSVSPVDMASCEMMDVMRGEETETIGVISLFDITGPALVILPGSHSKFVKLDNNNNIVSSATTIAGELLSVVTQNTILANSLDHQFTNIIDQEYLLQGAKLCREVGLARSCFSVRILDLFSQTTLNQRANFLLGTILYSDILTIKNSQALACEPDSTIVICGKKILKEALEILIKNDAFFTGKIIAVDEDNSKPLSVIGAISIAERINEFNHQPIQRLAGE</sequence>
<protein>
    <submittedName>
        <fullName evidence="1">2-dehydro-3-deoxygalactonokinase</fullName>
    </submittedName>
</protein>
<dbReference type="EMBL" id="PDDX01000001">
    <property type="protein sequence ID" value="PHI28644.1"/>
    <property type="molecule type" value="Genomic_DNA"/>
</dbReference>
<dbReference type="CDD" id="cd24012">
    <property type="entry name" value="ASKHA_NBD_KDGal-kinase"/>
    <property type="match status" value="1"/>
</dbReference>
<dbReference type="Gene3D" id="3.30.420.310">
    <property type="entry name" value="2-keto-3-deoxy-galactonokinase, C-terminal domain"/>
    <property type="match status" value="1"/>
</dbReference>
<accession>A0A2C6DIQ8</accession>
<keyword evidence="2" id="KW-1185">Reference proteome</keyword>
<dbReference type="InterPro" id="IPR007729">
    <property type="entry name" value="DGOK"/>
</dbReference>
<name>A0A2C6DIQ8_9GAMM</name>
<dbReference type="Gene3D" id="3.30.420.300">
    <property type="entry name" value="2-keto-3-deoxy-galactonokinase, substrate binding domain"/>
    <property type="match status" value="1"/>
</dbReference>
<evidence type="ECO:0000313" key="2">
    <source>
        <dbReference type="Proteomes" id="UP000224974"/>
    </source>
</evidence>
<dbReference type="Proteomes" id="UP000224974">
    <property type="component" value="Unassembled WGS sequence"/>
</dbReference>
<dbReference type="GO" id="GO:0034194">
    <property type="term" value="P:D-galactonate catabolic process"/>
    <property type="evidence" value="ECO:0007669"/>
    <property type="project" value="InterPro"/>
</dbReference>